<organism evidence="2 3">
    <name type="scientific">Herbiconiux ginsengi</name>
    <dbReference type="NCBI Taxonomy" id="381665"/>
    <lineage>
        <taxon>Bacteria</taxon>
        <taxon>Bacillati</taxon>
        <taxon>Actinomycetota</taxon>
        <taxon>Actinomycetes</taxon>
        <taxon>Micrococcales</taxon>
        <taxon>Microbacteriaceae</taxon>
        <taxon>Herbiconiux</taxon>
    </lineage>
</organism>
<dbReference type="InterPro" id="IPR011009">
    <property type="entry name" value="Kinase-like_dom_sf"/>
</dbReference>
<accession>A0A1H3QPS7</accession>
<sequence>MSERVGEEGFVSRAAGIRLRESDLGAKGLIGSGAATDVYRLDSFTVPGHHGGLAFVRTRDRADELWNPAVLSRLVALRLGLDAEARAMLDGVAAWPAAVVEDDGGEAVGCLMPLAAHPFYYLPSDEKSAGKTPQNAKWLIAAPKRARRAGAVAVAERDLVARCTVLARVCLLLETMHRHGVVFGDLSEKSVLYGVGDVAEAFVVGCEGAVFAGEGALQRNSAGWAAPETVGGDGDEGGSGADDEIADGDGGAAVPTSSASFVKTDASTSRAPSVQTVATDRYKLGLLILRVLAPAGDGLERSRDPERIQGVVDAAGQRMMTRALGDEPEERPTASEWYSYLRGVIIENLDAPVIRSVVVSPALVAEGDEVRIEVEVSGAQQLTIEMPGRADIRRDVGGRVVSERFTARQSGRIGVRASNAHGDVVAVSNVVRVLPVPTPAQIPLASPDVPAGLGVLPDLASLEAALGISTPPSSAGSRGGEISPFDRVAELRARLDADATPVRDLMRFGIEAERVSRERLFPPFEEFLNDADAQKPRD</sequence>
<feature type="compositionally biased region" description="Acidic residues" evidence="1">
    <location>
        <begin position="233"/>
        <end position="247"/>
    </location>
</feature>
<proteinExistence type="predicted"/>
<protein>
    <recommendedName>
        <fullName evidence="4">Protein kinase domain-containing protein</fullName>
    </recommendedName>
</protein>
<evidence type="ECO:0000256" key="1">
    <source>
        <dbReference type="SAM" id="MobiDB-lite"/>
    </source>
</evidence>
<dbReference type="RefSeq" id="WP_092554449.1">
    <property type="nucleotide sequence ID" value="NZ_FNPZ01000002.1"/>
</dbReference>
<dbReference type="STRING" id="381665.SAMN05216554_2676"/>
<evidence type="ECO:0000313" key="3">
    <source>
        <dbReference type="Proteomes" id="UP000198891"/>
    </source>
</evidence>
<dbReference type="SUPFAM" id="SSF56112">
    <property type="entry name" value="Protein kinase-like (PK-like)"/>
    <property type="match status" value="1"/>
</dbReference>
<keyword evidence="3" id="KW-1185">Reference proteome</keyword>
<dbReference type="Proteomes" id="UP000198891">
    <property type="component" value="Unassembled WGS sequence"/>
</dbReference>
<feature type="region of interest" description="Disordered" evidence="1">
    <location>
        <begin position="222"/>
        <end position="266"/>
    </location>
</feature>
<evidence type="ECO:0000313" key="2">
    <source>
        <dbReference type="EMBL" id="SDZ15554.1"/>
    </source>
</evidence>
<reference evidence="2 3" key="1">
    <citation type="submission" date="2016-10" db="EMBL/GenBank/DDBJ databases">
        <authorList>
            <person name="de Groot N.N."/>
        </authorList>
    </citation>
    <scope>NUCLEOTIDE SEQUENCE [LARGE SCALE GENOMIC DNA]</scope>
    <source>
        <strain evidence="2 3">CGMCC 4.3491</strain>
    </source>
</reference>
<feature type="compositionally biased region" description="Polar residues" evidence="1">
    <location>
        <begin position="255"/>
        <end position="266"/>
    </location>
</feature>
<dbReference type="OrthoDB" id="4061674at2"/>
<dbReference type="Gene3D" id="1.10.510.10">
    <property type="entry name" value="Transferase(Phosphotransferase) domain 1"/>
    <property type="match status" value="1"/>
</dbReference>
<dbReference type="AlphaFoldDB" id="A0A1H3QPS7"/>
<evidence type="ECO:0008006" key="4">
    <source>
        <dbReference type="Google" id="ProtNLM"/>
    </source>
</evidence>
<name>A0A1H3QPS7_9MICO</name>
<gene>
    <name evidence="2" type="ORF">SAMN05216554_2676</name>
</gene>
<dbReference type="EMBL" id="FNPZ01000002">
    <property type="protein sequence ID" value="SDZ15554.1"/>
    <property type="molecule type" value="Genomic_DNA"/>
</dbReference>